<evidence type="ECO:0000256" key="17">
    <source>
        <dbReference type="RuleBase" id="RU361146"/>
    </source>
</evidence>
<accession>A0A7I4ARC1</accession>
<evidence type="ECO:0000256" key="8">
    <source>
        <dbReference type="ARBA" id="ARBA00022837"/>
    </source>
</evidence>
<dbReference type="InParanoid" id="A0A7I4ARC1"/>
<dbReference type="Gene3D" id="1.20.1110.10">
    <property type="entry name" value="Calcium-transporting ATPase, transmembrane domain"/>
    <property type="match status" value="1"/>
</dbReference>
<evidence type="ECO:0000256" key="7">
    <source>
        <dbReference type="ARBA" id="ARBA00022741"/>
    </source>
</evidence>
<dbReference type="InterPro" id="IPR006408">
    <property type="entry name" value="P-type_ATPase_IIB"/>
</dbReference>
<dbReference type="GO" id="GO:0046872">
    <property type="term" value="F:metal ion binding"/>
    <property type="evidence" value="ECO:0007669"/>
    <property type="project" value="UniProtKB-KW"/>
</dbReference>
<dbReference type="Gramene" id="Pp3c14_19110V3.2">
    <property type="protein sequence ID" value="Pp3c14_19110V3.2"/>
    <property type="gene ID" value="Pp3c14_19110"/>
</dbReference>
<dbReference type="FunFam" id="2.70.150.10:FF:000006">
    <property type="entry name" value="Calcium-transporting ATPase"/>
    <property type="match status" value="1"/>
</dbReference>
<dbReference type="Gene3D" id="2.70.150.10">
    <property type="entry name" value="Calcium-transporting ATPase, cytoplasmic transduction domain A"/>
    <property type="match status" value="1"/>
</dbReference>
<feature type="transmembrane region" description="Helical" evidence="17">
    <location>
        <begin position="219"/>
        <end position="239"/>
    </location>
</feature>
<evidence type="ECO:0000256" key="14">
    <source>
        <dbReference type="ARBA" id="ARBA00023065"/>
    </source>
</evidence>
<keyword evidence="15 17" id="KW-0472">Membrane</keyword>
<dbReference type="PRINTS" id="PR00119">
    <property type="entry name" value="CATATPASE"/>
</dbReference>
<keyword evidence="7 17" id="KW-0547">Nucleotide-binding</keyword>
<feature type="transmembrane region" description="Helical" evidence="17">
    <location>
        <begin position="196"/>
        <end position="213"/>
    </location>
</feature>
<dbReference type="FunFam" id="3.40.50.1000:FF:000011">
    <property type="entry name" value="Calcium-transporting ATPase"/>
    <property type="match status" value="1"/>
</dbReference>
<keyword evidence="5 17" id="KW-0812">Transmembrane</keyword>
<dbReference type="Pfam" id="PF00122">
    <property type="entry name" value="E1-E2_ATPase"/>
    <property type="match status" value="1"/>
</dbReference>
<dbReference type="Proteomes" id="UP000006727">
    <property type="component" value="Chromosome 14"/>
</dbReference>
<keyword evidence="3 17" id="KW-0813">Transport</keyword>
<feature type="region of interest" description="Disordered" evidence="18">
    <location>
        <begin position="1"/>
        <end position="97"/>
    </location>
</feature>
<dbReference type="CDD" id="cd02081">
    <property type="entry name" value="P-type_ATPase_Ca_PMCA-like"/>
    <property type="match status" value="1"/>
</dbReference>
<evidence type="ECO:0000256" key="9">
    <source>
        <dbReference type="ARBA" id="ARBA00022840"/>
    </source>
</evidence>
<keyword evidence="13 17" id="KW-1133">Transmembrane helix</keyword>
<dbReference type="SFLD" id="SFLDS00003">
    <property type="entry name" value="Haloacid_Dehalogenase"/>
    <property type="match status" value="1"/>
</dbReference>
<keyword evidence="22" id="KW-1185">Reference proteome</keyword>
<evidence type="ECO:0000256" key="18">
    <source>
        <dbReference type="SAM" id="MobiDB-lite"/>
    </source>
</evidence>
<dbReference type="Pfam" id="PF13246">
    <property type="entry name" value="Cation_ATPase"/>
    <property type="match status" value="1"/>
</dbReference>
<keyword evidence="8 17" id="KW-0106">Calcium</keyword>
<feature type="compositionally biased region" description="Polar residues" evidence="18">
    <location>
        <begin position="20"/>
        <end position="32"/>
    </location>
</feature>
<dbReference type="SUPFAM" id="SSF56784">
    <property type="entry name" value="HAD-like"/>
    <property type="match status" value="1"/>
</dbReference>
<evidence type="ECO:0000313" key="21">
    <source>
        <dbReference type="EnsemblPlants" id="Pp3c14_19110V3.2"/>
    </source>
</evidence>
<keyword evidence="10" id="KW-0460">Magnesium</keyword>
<dbReference type="InterPro" id="IPR006068">
    <property type="entry name" value="ATPase_P-typ_cation-transptr_C"/>
</dbReference>
<keyword evidence="9 17" id="KW-0067">ATP-binding</keyword>
<dbReference type="Gene3D" id="3.40.50.1000">
    <property type="entry name" value="HAD superfamily/HAD-like"/>
    <property type="match status" value="1"/>
</dbReference>
<dbReference type="Pfam" id="PF00689">
    <property type="entry name" value="Cation_ATPase_C"/>
    <property type="match status" value="1"/>
</dbReference>
<dbReference type="InterPro" id="IPR023298">
    <property type="entry name" value="ATPase_P-typ_TM_dom_sf"/>
</dbReference>
<dbReference type="GO" id="GO:0005516">
    <property type="term" value="F:calmodulin binding"/>
    <property type="evidence" value="ECO:0007669"/>
    <property type="project" value="UniProtKB-KW"/>
</dbReference>
<keyword evidence="12" id="KW-1278">Translocase</keyword>
<evidence type="ECO:0000256" key="5">
    <source>
        <dbReference type="ARBA" id="ARBA00022692"/>
    </source>
</evidence>
<keyword evidence="14 17" id="KW-0406">Ion transport</keyword>
<dbReference type="FunFam" id="1.20.1110.10:FF:000039">
    <property type="entry name" value="Calcium-transporting ATPase"/>
    <property type="match status" value="1"/>
</dbReference>
<dbReference type="PROSITE" id="PS00154">
    <property type="entry name" value="ATPASE_E1_E2"/>
    <property type="match status" value="1"/>
</dbReference>
<feature type="transmembrane region" description="Helical" evidence="17">
    <location>
        <begin position="990"/>
        <end position="1010"/>
    </location>
</feature>
<dbReference type="InterPro" id="IPR023214">
    <property type="entry name" value="HAD_sf"/>
</dbReference>
<dbReference type="GO" id="GO:0016887">
    <property type="term" value="F:ATP hydrolysis activity"/>
    <property type="evidence" value="ECO:0007669"/>
    <property type="project" value="InterPro"/>
</dbReference>
<keyword evidence="6" id="KW-0479">Metal-binding</keyword>
<comment type="function">
    <text evidence="17">Catalyzes the hydrolysis of ATP coupled with the transport of calcium.</text>
</comment>
<dbReference type="SFLD" id="SFLDG00002">
    <property type="entry name" value="C1.7:_P-type_atpase_like"/>
    <property type="match status" value="1"/>
</dbReference>
<comment type="catalytic activity">
    <reaction evidence="16 17">
        <text>Ca(2+)(in) + ATP + H2O = Ca(2+)(out) + ADP + phosphate + H(+)</text>
        <dbReference type="Rhea" id="RHEA:18105"/>
        <dbReference type="ChEBI" id="CHEBI:15377"/>
        <dbReference type="ChEBI" id="CHEBI:15378"/>
        <dbReference type="ChEBI" id="CHEBI:29108"/>
        <dbReference type="ChEBI" id="CHEBI:30616"/>
        <dbReference type="ChEBI" id="CHEBI:43474"/>
        <dbReference type="ChEBI" id="CHEBI:456216"/>
        <dbReference type="EC" id="7.2.2.10"/>
    </reaction>
</comment>
<dbReference type="InterPro" id="IPR008250">
    <property type="entry name" value="ATPase_P-typ_transduc_dom_A_sf"/>
</dbReference>
<feature type="domain" description="P-type ATPase A" evidence="19">
    <location>
        <begin position="261"/>
        <end position="356"/>
    </location>
</feature>
<organism evidence="21 22">
    <name type="scientific">Physcomitrium patens</name>
    <name type="common">Spreading-leaved earth moss</name>
    <name type="synonym">Physcomitrella patens</name>
    <dbReference type="NCBI Taxonomy" id="3218"/>
    <lineage>
        <taxon>Eukaryota</taxon>
        <taxon>Viridiplantae</taxon>
        <taxon>Streptophyta</taxon>
        <taxon>Embryophyta</taxon>
        <taxon>Bryophyta</taxon>
        <taxon>Bryophytina</taxon>
        <taxon>Bryopsida</taxon>
        <taxon>Funariidae</taxon>
        <taxon>Funariales</taxon>
        <taxon>Funariaceae</taxon>
        <taxon>Physcomitrium</taxon>
    </lineage>
</organism>
<dbReference type="PRINTS" id="PR00120">
    <property type="entry name" value="HATPASE"/>
</dbReference>
<comment type="subcellular location">
    <subcellularLocation>
        <location evidence="1 17">Membrane</location>
        <topology evidence="1 17">Multi-pass membrane protein</topology>
    </subcellularLocation>
</comment>
<dbReference type="SFLD" id="SFLDF00027">
    <property type="entry name" value="p-type_atpase"/>
    <property type="match status" value="1"/>
</dbReference>
<evidence type="ECO:0000256" key="16">
    <source>
        <dbReference type="ARBA" id="ARBA00048694"/>
    </source>
</evidence>
<dbReference type="SUPFAM" id="SSF81660">
    <property type="entry name" value="Metal cation-transporting ATPase, ATP-binding domain N"/>
    <property type="match status" value="1"/>
</dbReference>
<feature type="transmembrane region" description="Helical" evidence="17">
    <location>
        <begin position="419"/>
        <end position="443"/>
    </location>
</feature>
<dbReference type="EMBL" id="ABEU02000014">
    <property type="status" value="NOT_ANNOTATED_CDS"/>
    <property type="molecule type" value="Genomic_DNA"/>
</dbReference>
<dbReference type="InterPro" id="IPR036412">
    <property type="entry name" value="HAD-like_sf"/>
</dbReference>
<dbReference type="InterPro" id="IPR023299">
    <property type="entry name" value="ATPase_P-typ_cyto_dom_N"/>
</dbReference>
<evidence type="ECO:0000256" key="3">
    <source>
        <dbReference type="ARBA" id="ARBA00022448"/>
    </source>
</evidence>
<protein>
    <recommendedName>
        <fullName evidence="17">Calcium-transporting ATPase</fullName>
        <ecNumber evidence="17">7.2.2.10</ecNumber>
    </recommendedName>
</protein>
<dbReference type="InterPro" id="IPR018303">
    <property type="entry name" value="ATPase_P-typ_P_site"/>
</dbReference>
<feature type="compositionally biased region" description="Basic and acidic residues" evidence="18">
    <location>
        <begin position="62"/>
        <end position="83"/>
    </location>
</feature>
<evidence type="ECO:0000256" key="1">
    <source>
        <dbReference type="ARBA" id="ARBA00004141"/>
    </source>
</evidence>
<dbReference type="NCBIfam" id="TIGR01517">
    <property type="entry name" value="ATPase-IIB_Ca"/>
    <property type="match status" value="1"/>
</dbReference>
<feature type="domain" description="Cation-transporting P-type ATPase C-terminal" evidence="20">
    <location>
        <begin position="860"/>
        <end position="1043"/>
    </location>
</feature>
<sequence length="1158" mass="126476">MPLQKTEGPVYNPNAKKDPSQQVQKDPSQQGQRDPYDVLAKKALQKSAQLPVRSDAPPNAIDPKKETKMDVKDKKSKRVDSKVSSKKKKTGPEERAVPPWSLAGFTISPEEIARFESNPESLKAFGGIKGVANSLRVDPAKGIEGSPADINLRKDAFGPNTYPVKKAKIFLEKECGVTYYVRMKAYVLETFRDETLLILVCCAIVSLVVGLTTEGLATGWYDGGGISFAIVLVVMVSSVSDYQQAQQFRQLSAQKRKILINVTRGSRRMKVSIFDLVVGDIVQLNIGDQIPADGLLIEGHSMLVDESSMTGESEPMAKDEEERPFMLSGCKVMDGFGDMMVTAVGMATEWGKLMATISEDNDELTPLQERLNSLATTVGKVGVSFAVVVFIVLVCRFLAVVDFKNFSGSDGKQFVDYFAIAVTIVVVAVPEGLPLAVTLTLAYSMAKMMDDRALVRHLSACETMGSATAICSDKTGTLTMNLMTVVTNWICGQLRTSTSIDQEVNTQVTEIIFQSVCLNSNGNVFFPKGGGPPEVSGSPTEQAVLSWGVKLGAKFDEVKKSCTVKGVETFNSTKKKMGVCFSTQEGKTYVHWKGAAEIVLDFCSKILQPDGTMIPLDPEKMVELKLIISSFANSALRTLCFAYKELTSEEVAGLTPERIKENGLPEGDLTCIAIVGIKDPCRPGVPEAVARCQAAGIKVRMVTGDNIHTAKAIAIECGILTPNGIAVEGKDFRVMTVEEQCELLPNVDVMARSSPTDKHTLVKRLLEMGEIVAVTGDGTNDAPALHEASIGLAMGIAGTEVAKESSDIIILDDNFASIVKVVRWGRSIYVNIQKFIQFQTTVNGVALLLNFITALASGEAPLTAVQLLWVNLIMDTLGALALATEPPTEILMQRPPIPSTTPLITNVMWRNIVGQTLYQLSMLLVLHFKGYEILGLHDETWNPVTEKTEREEELQTIIFNAFVFCQIFNEINARKPDAMNVFEGLYNNHLFLYVTLFTCIMQALIVEFAGDFASTVGLNWQMWILCVCLGLLSMPFAAAVKLIPVPDEPFHTYLFFWRAQEHHIVLSEGGAITAVLVGQKGNDEGVQYPEGTKFLEAVIGGETVRVPMPTYPSPYPPPTEPFFSRLRYAFFPNTHAKAPSATRAAQVPKPGVAWSDKK</sequence>
<evidence type="ECO:0000313" key="22">
    <source>
        <dbReference type="Proteomes" id="UP000006727"/>
    </source>
</evidence>
<dbReference type="NCBIfam" id="TIGR01494">
    <property type="entry name" value="ATPase_P-type"/>
    <property type="match status" value="2"/>
</dbReference>
<dbReference type="PANTHER" id="PTHR24093:SF504">
    <property type="entry name" value="CALCIUM-TRANSPORTING ATPASE"/>
    <property type="match status" value="1"/>
</dbReference>
<evidence type="ECO:0000256" key="12">
    <source>
        <dbReference type="ARBA" id="ARBA00022967"/>
    </source>
</evidence>
<keyword evidence="4 17" id="KW-0109">Calcium transport</keyword>
<dbReference type="InterPro" id="IPR001757">
    <property type="entry name" value="P_typ_ATPase"/>
</dbReference>
<reference evidence="21 22" key="1">
    <citation type="journal article" date="2008" name="Science">
        <title>The Physcomitrella genome reveals evolutionary insights into the conquest of land by plants.</title>
        <authorList>
            <person name="Rensing S."/>
            <person name="Lang D."/>
            <person name="Zimmer A."/>
            <person name="Terry A."/>
            <person name="Salamov A."/>
            <person name="Shapiro H."/>
            <person name="Nishiyama T."/>
            <person name="Perroud P.-F."/>
            <person name="Lindquist E."/>
            <person name="Kamisugi Y."/>
            <person name="Tanahashi T."/>
            <person name="Sakakibara K."/>
            <person name="Fujita T."/>
            <person name="Oishi K."/>
            <person name="Shin-I T."/>
            <person name="Kuroki Y."/>
            <person name="Toyoda A."/>
            <person name="Suzuki Y."/>
            <person name="Hashimoto A."/>
            <person name="Yamaguchi K."/>
            <person name="Sugano A."/>
            <person name="Kohara Y."/>
            <person name="Fujiyama A."/>
            <person name="Anterola A."/>
            <person name="Aoki S."/>
            <person name="Ashton N."/>
            <person name="Barbazuk W.B."/>
            <person name="Barker E."/>
            <person name="Bennetzen J."/>
            <person name="Bezanilla M."/>
            <person name="Blankenship R."/>
            <person name="Cho S.H."/>
            <person name="Dutcher S."/>
            <person name="Estelle M."/>
            <person name="Fawcett J.A."/>
            <person name="Gundlach H."/>
            <person name="Hanada K."/>
            <person name="Heyl A."/>
            <person name="Hicks K.A."/>
            <person name="Hugh J."/>
            <person name="Lohr M."/>
            <person name="Mayer K."/>
            <person name="Melkozernov A."/>
            <person name="Murata T."/>
            <person name="Nelson D."/>
            <person name="Pils B."/>
            <person name="Prigge M."/>
            <person name="Reiss B."/>
            <person name="Renner T."/>
            <person name="Rombauts S."/>
            <person name="Rushton P."/>
            <person name="Sanderfoot A."/>
            <person name="Schween G."/>
            <person name="Shiu S.-H."/>
            <person name="Stueber K."/>
            <person name="Theodoulou F.L."/>
            <person name="Tu H."/>
            <person name="Van de Peer Y."/>
            <person name="Verrier P.J."/>
            <person name="Waters E."/>
            <person name="Wood A."/>
            <person name="Yang L."/>
            <person name="Cove D."/>
            <person name="Cuming A."/>
            <person name="Hasebe M."/>
            <person name="Lucas S."/>
            <person name="Mishler D.B."/>
            <person name="Reski R."/>
            <person name="Grigoriev I."/>
            <person name="Quatrano R.S."/>
            <person name="Boore J.L."/>
        </authorList>
    </citation>
    <scope>NUCLEOTIDE SEQUENCE [LARGE SCALE GENOMIC DNA]</scope>
    <source>
        <strain evidence="21 22">cv. Gransden 2004</strain>
    </source>
</reference>
<evidence type="ECO:0000259" key="19">
    <source>
        <dbReference type="Pfam" id="PF00122"/>
    </source>
</evidence>
<name>A0A7I4ARC1_PHYPA</name>
<evidence type="ECO:0000256" key="15">
    <source>
        <dbReference type="ARBA" id="ARBA00023136"/>
    </source>
</evidence>
<dbReference type="InterPro" id="IPR059000">
    <property type="entry name" value="ATPase_P-type_domA"/>
</dbReference>
<evidence type="ECO:0000256" key="2">
    <source>
        <dbReference type="ARBA" id="ARBA00006124"/>
    </source>
</evidence>
<evidence type="ECO:0000256" key="13">
    <source>
        <dbReference type="ARBA" id="ARBA00022989"/>
    </source>
</evidence>
<dbReference type="PANTHER" id="PTHR24093">
    <property type="entry name" value="CATION TRANSPORTING ATPASE"/>
    <property type="match status" value="1"/>
</dbReference>
<dbReference type="SUPFAM" id="SSF81665">
    <property type="entry name" value="Calcium ATPase, transmembrane domain M"/>
    <property type="match status" value="1"/>
</dbReference>
<dbReference type="EnsemblPlants" id="Pp3c14_19110V3.2">
    <property type="protein sequence ID" value="Pp3c14_19110V3.2"/>
    <property type="gene ID" value="Pp3c14_19110"/>
</dbReference>
<dbReference type="AlphaFoldDB" id="A0A7I4ARC1"/>
<reference evidence="21" key="3">
    <citation type="submission" date="2020-12" db="UniProtKB">
        <authorList>
            <consortium name="EnsemblPlants"/>
        </authorList>
    </citation>
    <scope>IDENTIFICATION</scope>
</reference>
<feature type="transmembrane region" description="Helical" evidence="17">
    <location>
        <begin position="1022"/>
        <end position="1043"/>
    </location>
</feature>
<dbReference type="GO" id="GO:0005886">
    <property type="term" value="C:plasma membrane"/>
    <property type="evidence" value="ECO:0000318"/>
    <property type="project" value="GO_Central"/>
</dbReference>
<evidence type="ECO:0000256" key="4">
    <source>
        <dbReference type="ARBA" id="ARBA00022568"/>
    </source>
</evidence>
<dbReference type="GO" id="GO:0005388">
    <property type="term" value="F:P-type calcium transporter activity"/>
    <property type="evidence" value="ECO:0000318"/>
    <property type="project" value="GO_Central"/>
</dbReference>
<proteinExistence type="inferred from homology"/>
<dbReference type="Gene3D" id="3.40.1110.10">
    <property type="entry name" value="Calcium-transporting ATPase, cytoplasmic domain N"/>
    <property type="match status" value="1"/>
</dbReference>
<evidence type="ECO:0000256" key="6">
    <source>
        <dbReference type="ARBA" id="ARBA00022723"/>
    </source>
</evidence>
<reference evidence="21 22" key="2">
    <citation type="journal article" date="2018" name="Plant J.">
        <title>The Physcomitrella patens chromosome-scale assembly reveals moss genome structure and evolution.</title>
        <authorList>
            <person name="Lang D."/>
            <person name="Ullrich K.K."/>
            <person name="Murat F."/>
            <person name="Fuchs J."/>
            <person name="Jenkins J."/>
            <person name="Haas F.B."/>
            <person name="Piednoel M."/>
            <person name="Gundlach H."/>
            <person name="Van Bel M."/>
            <person name="Meyberg R."/>
            <person name="Vives C."/>
            <person name="Morata J."/>
            <person name="Symeonidi A."/>
            <person name="Hiss M."/>
            <person name="Muchero W."/>
            <person name="Kamisugi Y."/>
            <person name="Saleh O."/>
            <person name="Blanc G."/>
            <person name="Decker E.L."/>
            <person name="van Gessel N."/>
            <person name="Grimwood J."/>
            <person name="Hayes R.D."/>
            <person name="Graham S.W."/>
            <person name="Gunter L.E."/>
            <person name="McDaniel S.F."/>
            <person name="Hoernstein S.N.W."/>
            <person name="Larsson A."/>
            <person name="Li F.W."/>
            <person name="Perroud P.F."/>
            <person name="Phillips J."/>
            <person name="Ranjan P."/>
            <person name="Rokshar D.S."/>
            <person name="Rothfels C.J."/>
            <person name="Schneider L."/>
            <person name="Shu S."/>
            <person name="Stevenson D.W."/>
            <person name="Thummler F."/>
            <person name="Tillich M."/>
            <person name="Villarreal Aguilar J.C."/>
            <person name="Widiez T."/>
            <person name="Wong G.K."/>
            <person name="Wymore A."/>
            <person name="Zhang Y."/>
            <person name="Zimmer A.D."/>
            <person name="Quatrano R.S."/>
            <person name="Mayer K.F.X."/>
            <person name="Goodstein D."/>
            <person name="Casacuberta J.M."/>
            <person name="Vandepoele K."/>
            <person name="Reski R."/>
            <person name="Cuming A.C."/>
            <person name="Tuskan G.A."/>
            <person name="Maumus F."/>
            <person name="Salse J."/>
            <person name="Schmutz J."/>
            <person name="Rensing S.A."/>
        </authorList>
    </citation>
    <scope>NUCLEOTIDE SEQUENCE [LARGE SCALE GENOMIC DNA]</scope>
    <source>
        <strain evidence="21 22">cv. Gransden 2004</strain>
    </source>
</reference>
<evidence type="ECO:0000259" key="20">
    <source>
        <dbReference type="Pfam" id="PF00689"/>
    </source>
</evidence>
<dbReference type="SUPFAM" id="SSF81653">
    <property type="entry name" value="Calcium ATPase, transduction domain A"/>
    <property type="match status" value="1"/>
</dbReference>
<dbReference type="InterPro" id="IPR044492">
    <property type="entry name" value="P_typ_ATPase_HD_dom"/>
</dbReference>
<feature type="transmembrane region" description="Helical" evidence="17">
    <location>
        <begin position="378"/>
        <end position="399"/>
    </location>
</feature>
<dbReference type="GO" id="GO:0005524">
    <property type="term" value="F:ATP binding"/>
    <property type="evidence" value="ECO:0007669"/>
    <property type="project" value="UniProtKB-KW"/>
</dbReference>
<dbReference type="OMA" id="YRMYVKG"/>
<comment type="caution">
    <text evidence="17">Lacks conserved residue(s) required for the propagation of feature annotation.</text>
</comment>
<comment type="similarity">
    <text evidence="2 17">Belongs to the cation transport ATPase (P-type) (TC 3.A.3) family. Type IIB subfamily.</text>
</comment>
<dbReference type="EC" id="7.2.2.10" evidence="17"/>
<keyword evidence="11" id="KW-0112">Calmodulin-binding</keyword>
<evidence type="ECO:0000256" key="11">
    <source>
        <dbReference type="ARBA" id="ARBA00022860"/>
    </source>
</evidence>
<evidence type="ECO:0000256" key="10">
    <source>
        <dbReference type="ARBA" id="ARBA00022842"/>
    </source>
</evidence>